<dbReference type="EC" id="3.6.5.2" evidence="4"/>
<dbReference type="GeneID" id="14885995"/>
<dbReference type="PROSITE" id="PS51421">
    <property type="entry name" value="RAS"/>
    <property type="match status" value="1"/>
</dbReference>
<dbReference type="InterPro" id="IPR027417">
    <property type="entry name" value="P-loop_NTPase"/>
</dbReference>
<keyword evidence="5" id="KW-0479">Metal-binding</keyword>
<protein>
    <recommendedName>
        <fullName evidence="4">small monomeric GTPase</fullName>
        <ecNumber evidence="4">3.6.5.2</ecNumber>
    </recommendedName>
</protein>
<keyword evidence="10" id="KW-0206">Cytoskeleton</keyword>
<dbReference type="EMBL" id="KB206890">
    <property type="protein sequence ID" value="ELP86964.1"/>
    <property type="molecule type" value="Genomic_DNA"/>
</dbReference>
<dbReference type="InterPro" id="IPR001806">
    <property type="entry name" value="Small_GTPase"/>
</dbReference>
<dbReference type="SUPFAM" id="SSF52540">
    <property type="entry name" value="P-loop containing nucleoside triphosphate hydrolases"/>
    <property type="match status" value="1"/>
</dbReference>
<dbReference type="PROSITE" id="PS51420">
    <property type="entry name" value="RHO"/>
    <property type="match status" value="1"/>
</dbReference>
<proteinExistence type="inferred from homology"/>
<comment type="cofactor">
    <cofactor evidence="1">
        <name>Mg(2+)</name>
        <dbReference type="ChEBI" id="CHEBI:18420"/>
    </cofactor>
</comment>
<dbReference type="AlphaFoldDB" id="A0A0A1TZG8"/>
<dbReference type="GO" id="GO:0005525">
    <property type="term" value="F:GTP binding"/>
    <property type="evidence" value="ECO:0007669"/>
    <property type="project" value="UniProtKB-KW"/>
</dbReference>
<sequence length="218" mass="25692">MAQSIDYCKNEIKVMLLGDEKVGKTSLLNFYYNTMQTPQLFSITQRFLKVKEIFENKEYMLNVFEPHCGDIFDFVRRLDTTDVQVFVLCYAVDSRNSFERIEEKWVGEVHWFVESIPFILVATKTDLKISDFVIEYESRLCDFVSTKEGMMLAKRIGAFAFYEVSRNGFFNVSKVFKKCCELSELYDVPYQETYKNSEYTLGCFKKTKAVRKTKKEVM</sequence>
<evidence type="ECO:0000256" key="1">
    <source>
        <dbReference type="ARBA" id="ARBA00001946"/>
    </source>
</evidence>
<evidence type="ECO:0000256" key="6">
    <source>
        <dbReference type="ARBA" id="ARBA00022741"/>
    </source>
</evidence>
<dbReference type="NCBIfam" id="TIGR00231">
    <property type="entry name" value="small_GTP"/>
    <property type="match status" value="1"/>
</dbReference>
<dbReference type="KEGG" id="eiv:EIN_316830"/>
<name>A0A0A1TZG8_ENTIV</name>
<dbReference type="VEuPathDB" id="AmoebaDB:EIN_316830"/>
<dbReference type="OrthoDB" id="8830751at2759"/>
<dbReference type="Proteomes" id="UP000014680">
    <property type="component" value="Unassembled WGS sequence"/>
</dbReference>
<dbReference type="GO" id="GO:0046872">
    <property type="term" value="F:metal ion binding"/>
    <property type="evidence" value="ECO:0007669"/>
    <property type="project" value="UniProtKB-KW"/>
</dbReference>
<evidence type="ECO:0000256" key="8">
    <source>
        <dbReference type="ARBA" id="ARBA00022842"/>
    </source>
</evidence>
<evidence type="ECO:0000313" key="12">
    <source>
        <dbReference type="Proteomes" id="UP000014680"/>
    </source>
</evidence>
<dbReference type="InterPro" id="IPR005225">
    <property type="entry name" value="Small_GTP-bd"/>
</dbReference>
<reference evidence="11 12" key="1">
    <citation type="submission" date="2012-10" db="EMBL/GenBank/DDBJ databases">
        <authorList>
            <person name="Zafar N."/>
            <person name="Inman J."/>
            <person name="Hall N."/>
            <person name="Lorenzi H."/>
            <person name="Caler E."/>
        </authorList>
    </citation>
    <scope>NUCLEOTIDE SEQUENCE [LARGE SCALE GENOMIC DNA]</scope>
    <source>
        <strain evidence="11 12">IP1</strain>
    </source>
</reference>
<evidence type="ECO:0000256" key="10">
    <source>
        <dbReference type="ARBA" id="ARBA00023212"/>
    </source>
</evidence>
<keyword evidence="12" id="KW-1185">Reference proteome</keyword>
<dbReference type="Gene3D" id="3.40.50.300">
    <property type="entry name" value="P-loop containing nucleotide triphosphate hydrolases"/>
    <property type="match status" value="1"/>
</dbReference>
<keyword evidence="9" id="KW-0342">GTP-binding</keyword>
<dbReference type="SMART" id="SM00173">
    <property type="entry name" value="RAS"/>
    <property type="match status" value="1"/>
</dbReference>
<keyword evidence="6" id="KW-0547">Nucleotide-binding</keyword>
<dbReference type="GO" id="GO:0003925">
    <property type="term" value="F:G protein activity"/>
    <property type="evidence" value="ECO:0007669"/>
    <property type="project" value="UniProtKB-EC"/>
</dbReference>
<dbReference type="PRINTS" id="PR00449">
    <property type="entry name" value="RASTRNSFRMNG"/>
</dbReference>
<evidence type="ECO:0000256" key="2">
    <source>
        <dbReference type="ARBA" id="ARBA00004245"/>
    </source>
</evidence>
<accession>A0A0A1TZG8</accession>
<evidence type="ECO:0000256" key="3">
    <source>
        <dbReference type="ARBA" id="ARBA00010142"/>
    </source>
</evidence>
<dbReference type="Pfam" id="PF00071">
    <property type="entry name" value="Ras"/>
    <property type="match status" value="1"/>
</dbReference>
<dbReference type="InterPro" id="IPR003578">
    <property type="entry name" value="Small_GTPase_Rho"/>
</dbReference>
<gene>
    <name evidence="11" type="ORF">EIN_316830</name>
</gene>
<dbReference type="SMART" id="SM00174">
    <property type="entry name" value="RHO"/>
    <property type="match status" value="1"/>
</dbReference>
<evidence type="ECO:0000256" key="7">
    <source>
        <dbReference type="ARBA" id="ARBA00022801"/>
    </source>
</evidence>
<dbReference type="PROSITE" id="PS51419">
    <property type="entry name" value="RAB"/>
    <property type="match status" value="1"/>
</dbReference>
<dbReference type="RefSeq" id="XP_004253735.1">
    <property type="nucleotide sequence ID" value="XM_004253687.1"/>
</dbReference>
<keyword evidence="10" id="KW-0963">Cytoplasm</keyword>
<dbReference type="PANTHER" id="PTHR24072">
    <property type="entry name" value="RHO FAMILY GTPASE"/>
    <property type="match status" value="1"/>
</dbReference>
<comment type="subcellular location">
    <subcellularLocation>
        <location evidence="2">Cytoplasm</location>
        <location evidence="2">Cytoskeleton</location>
    </subcellularLocation>
</comment>
<comment type="similarity">
    <text evidence="3">Belongs to the small GTPase superfamily. Rho family.</text>
</comment>
<evidence type="ECO:0000313" key="11">
    <source>
        <dbReference type="EMBL" id="ELP86964.1"/>
    </source>
</evidence>
<organism evidence="11 12">
    <name type="scientific">Entamoeba invadens IP1</name>
    <dbReference type="NCBI Taxonomy" id="370355"/>
    <lineage>
        <taxon>Eukaryota</taxon>
        <taxon>Amoebozoa</taxon>
        <taxon>Evosea</taxon>
        <taxon>Archamoebae</taxon>
        <taxon>Mastigamoebida</taxon>
        <taxon>Entamoebidae</taxon>
        <taxon>Entamoeba</taxon>
    </lineage>
</organism>
<dbReference type="GO" id="GO:0007264">
    <property type="term" value="P:small GTPase-mediated signal transduction"/>
    <property type="evidence" value="ECO:0007669"/>
    <property type="project" value="InterPro"/>
</dbReference>
<dbReference type="GO" id="GO:0005856">
    <property type="term" value="C:cytoskeleton"/>
    <property type="evidence" value="ECO:0007669"/>
    <property type="project" value="UniProtKB-SubCell"/>
</dbReference>
<keyword evidence="8" id="KW-0460">Magnesium</keyword>
<evidence type="ECO:0000256" key="5">
    <source>
        <dbReference type="ARBA" id="ARBA00022723"/>
    </source>
</evidence>
<evidence type="ECO:0000256" key="4">
    <source>
        <dbReference type="ARBA" id="ARBA00011984"/>
    </source>
</evidence>
<evidence type="ECO:0000256" key="9">
    <source>
        <dbReference type="ARBA" id="ARBA00023134"/>
    </source>
</evidence>
<dbReference type="SMART" id="SM00175">
    <property type="entry name" value="RAB"/>
    <property type="match status" value="1"/>
</dbReference>
<keyword evidence="7" id="KW-0378">Hydrolase</keyword>